<proteinExistence type="predicted"/>
<gene>
    <name evidence="1" type="ORF">BJ138DRAFT_1116291</name>
</gene>
<organism evidence="1 2">
    <name type="scientific">Hygrophoropsis aurantiaca</name>
    <dbReference type="NCBI Taxonomy" id="72124"/>
    <lineage>
        <taxon>Eukaryota</taxon>
        <taxon>Fungi</taxon>
        <taxon>Dikarya</taxon>
        <taxon>Basidiomycota</taxon>
        <taxon>Agaricomycotina</taxon>
        <taxon>Agaricomycetes</taxon>
        <taxon>Agaricomycetidae</taxon>
        <taxon>Boletales</taxon>
        <taxon>Coniophorineae</taxon>
        <taxon>Hygrophoropsidaceae</taxon>
        <taxon>Hygrophoropsis</taxon>
    </lineage>
</organism>
<dbReference type="EMBL" id="MU267860">
    <property type="protein sequence ID" value="KAH7907905.1"/>
    <property type="molecule type" value="Genomic_DNA"/>
</dbReference>
<accession>A0ACB8A3G9</accession>
<sequence>MPFASVDVNMCLAVNWTQSIFILAMQAILVIRVYALFNQSKKVLLFLTTFYALRATAALVIVAVLYNNRAIHESVIFVGPALGNVAQIVNINSPAILLTVGRNGTILYVVFDTILLFFALWAFLRHILEAKALDGGWSINVLIYGSKYMTDTFSSLSSFQTWMVITLAEDITGGVSIDVVTIDSPGQQFTHFFHRIGGCCRACMVTSLRETENKTRQQGGTLDGEMSTIRFDIREPPARAESVMEGEF</sequence>
<evidence type="ECO:0000313" key="1">
    <source>
        <dbReference type="EMBL" id="KAH7907905.1"/>
    </source>
</evidence>
<protein>
    <submittedName>
        <fullName evidence="1">Uncharacterized protein</fullName>
    </submittedName>
</protein>
<dbReference type="Proteomes" id="UP000790377">
    <property type="component" value="Unassembled WGS sequence"/>
</dbReference>
<reference evidence="1" key="1">
    <citation type="journal article" date="2021" name="New Phytol.">
        <title>Evolutionary innovations through gain and loss of genes in the ectomycorrhizal Boletales.</title>
        <authorList>
            <person name="Wu G."/>
            <person name="Miyauchi S."/>
            <person name="Morin E."/>
            <person name="Kuo A."/>
            <person name="Drula E."/>
            <person name="Varga T."/>
            <person name="Kohler A."/>
            <person name="Feng B."/>
            <person name="Cao Y."/>
            <person name="Lipzen A."/>
            <person name="Daum C."/>
            <person name="Hundley H."/>
            <person name="Pangilinan J."/>
            <person name="Johnson J."/>
            <person name="Barry K."/>
            <person name="LaButti K."/>
            <person name="Ng V."/>
            <person name="Ahrendt S."/>
            <person name="Min B."/>
            <person name="Choi I.G."/>
            <person name="Park H."/>
            <person name="Plett J.M."/>
            <person name="Magnuson J."/>
            <person name="Spatafora J.W."/>
            <person name="Nagy L.G."/>
            <person name="Henrissat B."/>
            <person name="Grigoriev I.V."/>
            <person name="Yang Z.L."/>
            <person name="Xu J."/>
            <person name="Martin F.M."/>
        </authorList>
    </citation>
    <scope>NUCLEOTIDE SEQUENCE</scope>
    <source>
        <strain evidence="1">ATCC 28755</strain>
    </source>
</reference>
<name>A0ACB8A3G9_9AGAM</name>
<evidence type="ECO:0000313" key="2">
    <source>
        <dbReference type="Proteomes" id="UP000790377"/>
    </source>
</evidence>
<keyword evidence="2" id="KW-1185">Reference proteome</keyword>
<comment type="caution">
    <text evidence="1">The sequence shown here is derived from an EMBL/GenBank/DDBJ whole genome shotgun (WGS) entry which is preliminary data.</text>
</comment>